<name>A0A8H7JBQ0_9PLEO</name>
<dbReference type="InterPro" id="IPR056693">
    <property type="entry name" value="DUF7791"/>
</dbReference>
<dbReference type="SUPFAM" id="SSF52540">
    <property type="entry name" value="P-loop containing nucleoside triphosphate hydrolases"/>
    <property type="match status" value="1"/>
</dbReference>
<feature type="domain" description="Heterokaryon incompatibility" evidence="2">
    <location>
        <begin position="25"/>
        <end position="111"/>
    </location>
</feature>
<dbReference type="InterPro" id="IPR027417">
    <property type="entry name" value="P-loop_NTPase"/>
</dbReference>
<comment type="caution">
    <text evidence="5">The sequence shown here is derived from an EMBL/GenBank/DDBJ whole genome shotgun (WGS) entry which is preliminary data.</text>
</comment>
<sequence length="1069" mass="121875">MRLLKLLDDGALSLVEFTGSDIPPYAILSHTWGPDYEEVTFNDLDKGTGRNKIGYRKLTFCAKQAEQDGLQFFWVDTCCIDKSSSAELTEAINSMFQWYHKSAQCYVYMSDVALRGNVTWEQSFQRSKWFTRGWTLQELLAPKSLHFFAVEGDILGNRTSLLQAIHNVTGVSHGALQGEPLHHYSMETRFSWAERRETKREEDLAYSLLGIFGIYMPLIYGEGRRSAFARLRKEIDESLKDQTLSASSYFIPADQNEGALNRHYLSISNMEQYTLEKERLNAQQNILDSLRYSRMEERKLQINEAQTGTYGWILDPEFRTIPQSDSLLDWLSSCTESRRIYWIYGKPGSGKSTMMRFLGRNISTLDHMLPWTKNKPLLRIQHFFWNPGSELQKSIHGFLRALLCQLLMQNSDLFSQVVCSNRWAAASAPGAYQIDWTQAELQQSICECIRFLKGSATVFILLDGLDEVSGTDDTQTELAEFLIKIASFQHVKICVSSRPWNIFRDAFKGFPRLRLEDLTRDDISLYINAKLSSHAGFQLLSQYHQASAVLLTRQISQKASGVFLWVRLVVRELLAGLRDGDGIKTLQRKLELIPNDLNDYFRRLMDSIPPQQRHKASVLLQIALYAEKDFVTLHPLRLIDLCFTDVEEPGFILSDSAFLANVDLANRNELKFRLDSTLRRLNSYCMGLLECHYERTSGSVDDSLIPVALSASAADRLSSDHDGANTTQDGFQRKVSRKDDTDAFLQAHKVTVDFFHRTCRDFLLTPETWHMLLGFSTGPYNVQMYLVNARICQFLAMATIKKRAREAMSLASNILSSLARPAFRDTINSAALAAIIKTAVENLPRARNLVSSPRYTNPSIFSWDEEQSSFLTLAIDFDIVSYVRQHLNLEYVRTKGGRPILDYLLRPRFPTADSYNVGNQKPNTELLCMVLNHGAHPNQKYGFSSIWALYLCFLADLLKEHPTCHIEYAVALKLMIQAGAAVVLPRSWLSCETDYAFYSHTSLFEDDTDEDRFSTRWTSAVPIVDEKADLGSESYYAVGDLLEHFRPALGLVVDRLKELISSKGTFHPM</sequence>
<reference evidence="5" key="1">
    <citation type="submission" date="2018-12" db="EMBL/GenBank/DDBJ databases">
        <authorList>
            <person name="Syme R.A."/>
            <person name="Farfan-Caceres L."/>
            <person name="Lichtenzveig J."/>
        </authorList>
    </citation>
    <scope>NUCLEOTIDE SEQUENCE</scope>
    <source>
        <strain evidence="5">Al4</strain>
    </source>
</reference>
<dbReference type="Gene3D" id="3.40.50.300">
    <property type="entry name" value="P-loop containing nucleotide triphosphate hydrolases"/>
    <property type="match status" value="1"/>
</dbReference>
<evidence type="ECO:0000313" key="5">
    <source>
        <dbReference type="EMBL" id="KAF9701524.1"/>
    </source>
</evidence>
<reference evidence="5" key="2">
    <citation type="submission" date="2020-09" db="EMBL/GenBank/DDBJ databases">
        <title>Reference genome assembly for Australian Ascochyta lentis isolate Al4.</title>
        <authorList>
            <person name="Lee R.C."/>
            <person name="Farfan-Caceres L.M."/>
            <person name="Debler J.W."/>
            <person name="Williams A.H."/>
            <person name="Henares B.M."/>
        </authorList>
    </citation>
    <scope>NUCLEOTIDE SEQUENCE</scope>
    <source>
        <strain evidence="5">Al4</strain>
    </source>
</reference>
<evidence type="ECO:0000259" key="2">
    <source>
        <dbReference type="Pfam" id="PF06985"/>
    </source>
</evidence>
<keyword evidence="6" id="KW-1185">Reference proteome</keyword>
<dbReference type="Pfam" id="PF24883">
    <property type="entry name" value="NPHP3_N"/>
    <property type="match status" value="1"/>
</dbReference>
<dbReference type="PANTHER" id="PTHR10622">
    <property type="entry name" value="HET DOMAIN-CONTAINING PROTEIN"/>
    <property type="match status" value="1"/>
</dbReference>
<protein>
    <recommendedName>
        <fullName evidence="7">HET-domain-containing protein</fullName>
    </recommendedName>
</protein>
<feature type="domain" description="DUF7791" evidence="4">
    <location>
        <begin position="607"/>
        <end position="802"/>
    </location>
</feature>
<evidence type="ECO:0000259" key="3">
    <source>
        <dbReference type="Pfam" id="PF24883"/>
    </source>
</evidence>
<gene>
    <name evidence="5" type="ORF">EKO04_000451</name>
</gene>
<dbReference type="Pfam" id="PF06985">
    <property type="entry name" value="HET"/>
    <property type="match status" value="1"/>
</dbReference>
<dbReference type="Pfam" id="PF25053">
    <property type="entry name" value="DUF7791"/>
    <property type="match status" value="1"/>
</dbReference>
<proteinExistence type="predicted"/>
<evidence type="ECO:0008006" key="7">
    <source>
        <dbReference type="Google" id="ProtNLM"/>
    </source>
</evidence>
<evidence type="ECO:0000259" key="4">
    <source>
        <dbReference type="Pfam" id="PF25053"/>
    </source>
</evidence>
<organism evidence="5 6">
    <name type="scientific">Ascochyta lentis</name>
    <dbReference type="NCBI Taxonomy" id="205686"/>
    <lineage>
        <taxon>Eukaryota</taxon>
        <taxon>Fungi</taxon>
        <taxon>Dikarya</taxon>
        <taxon>Ascomycota</taxon>
        <taxon>Pezizomycotina</taxon>
        <taxon>Dothideomycetes</taxon>
        <taxon>Pleosporomycetidae</taxon>
        <taxon>Pleosporales</taxon>
        <taxon>Pleosporineae</taxon>
        <taxon>Didymellaceae</taxon>
        <taxon>Ascochyta</taxon>
    </lineage>
</organism>
<dbReference type="OrthoDB" id="443402at2759"/>
<feature type="domain" description="Nephrocystin 3-like N-terminal" evidence="3">
    <location>
        <begin position="322"/>
        <end position="498"/>
    </location>
</feature>
<dbReference type="PANTHER" id="PTHR10622:SF10">
    <property type="entry name" value="HET DOMAIN-CONTAINING PROTEIN"/>
    <property type="match status" value="1"/>
</dbReference>
<dbReference type="InterPro" id="IPR056884">
    <property type="entry name" value="NPHP3-like_N"/>
</dbReference>
<evidence type="ECO:0000256" key="1">
    <source>
        <dbReference type="ARBA" id="ARBA00022737"/>
    </source>
</evidence>
<keyword evidence="1" id="KW-0677">Repeat</keyword>
<evidence type="ECO:0000313" key="6">
    <source>
        <dbReference type="Proteomes" id="UP000651452"/>
    </source>
</evidence>
<dbReference type="InterPro" id="IPR010730">
    <property type="entry name" value="HET"/>
</dbReference>
<dbReference type="AlphaFoldDB" id="A0A8H7JBQ0"/>
<dbReference type="EMBL" id="RZGK01000002">
    <property type="protein sequence ID" value="KAF9701524.1"/>
    <property type="molecule type" value="Genomic_DNA"/>
</dbReference>
<dbReference type="Proteomes" id="UP000651452">
    <property type="component" value="Unassembled WGS sequence"/>
</dbReference>
<accession>A0A8H7JBQ0</accession>